<feature type="transmembrane region" description="Helical" evidence="7">
    <location>
        <begin position="155"/>
        <end position="179"/>
    </location>
</feature>
<dbReference type="OrthoDB" id="9778910at2"/>
<accession>A0A1W2D2D9</accession>
<feature type="transmembrane region" description="Helical" evidence="7">
    <location>
        <begin position="9"/>
        <end position="30"/>
    </location>
</feature>
<keyword evidence="4 7" id="KW-0812">Transmembrane</keyword>
<dbReference type="GO" id="GO:0005886">
    <property type="term" value="C:plasma membrane"/>
    <property type="evidence" value="ECO:0007669"/>
    <property type="project" value="UniProtKB-SubCell"/>
</dbReference>
<evidence type="ECO:0000259" key="8">
    <source>
        <dbReference type="PROSITE" id="PS50928"/>
    </source>
</evidence>
<keyword evidence="5 7" id="KW-1133">Transmembrane helix</keyword>
<protein>
    <submittedName>
        <fullName evidence="9">Microcin C transport system permease protein</fullName>
    </submittedName>
</protein>
<gene>
    <name evidence="9" type="ORF">SAMN02746065_1155</name>
</gene>
<evidence type="ECO:0000256" key="6">
    <source>
        <dbReference type="ARBA" id="ARBA00023136"/>
    </source>
</evidence>
<evidence type="ECO:0000256" key="7">
    <source>
        <dbReference type="RuleBase" id="RU363032"/>
    </source>
</evidence>
<dbReference type="SUPFAM" id="SSF161098">
    <property type="entry name" value="MetI-like"/>
    <property type="match status" value="1"/>
</dbReference>
<dbReference type="GO" id="GO:0055085">
    <property type="term" value="P:transmembrane transport"/>
    <property type="evidence" value="ECO:0007669"/>
    <property type="project" value="InterPro"/>
</dbReference>
<dbReference type="Pfam" id="PF00528">
    <property type="entry name" value="BPD_transp_1"/>
    <property type="match status" value="1"/>
</dbReference>
<keyword evidence="10" id="KW-1185">Reference proteome</keyword>
<dbReference type="PANTHER" id="PTHR30465:SF66">
    <property type="entry name" value="INNER MEMBRANE ABC TRANSPORTER PERMEASE PROTEIN YEJB"/>
    <property type="match status" value="1"/>
</dbReference>
<organism evidence="9 10">
    <name type="scientific">Desulfocicer vacuolatum DSM 3385</name>
    <dbReference type="NCBI Taxonomy" id="1121400"/>
    <lineage>
        <taxon>Bacteria</taxon>
        <taxon>Pseudomonadati</taxon>
        <taxon>Thermodesulfobacteriota</taxon>
        <taxon>Desulfobacteria</taxon>
        <taxon>Desulfobacterales</taxon>
        <taxon>Desulfobacteraceae</taxon>
        <taxon>Desulfocicer</taxon>
    </lineage>
</organism>
<dbReference type="Gene3D" id="1.10.3720.10">
    <property type="entry name" value="MetI-like"/>
    <property type="match status" value="1"/>
</dbReference>
<comment type="subcellular location">
    <subcellularLocation>
        <location evidence="1 7">Cell membrane</location>
        <topology evidence="1 7">Multi-pass membrane protein</topology>
    </subcellularLocation>
</comment>
<evidence type="ECO:0000313" key="9">
    <source>
        <dbReference type="EMBL" id="SMC91603.1"/>
    </source>
</evidence>
<comment type="similarity">
    <text evidence="7">Belongs to the binding-protein-dependent transport system permease family.</text>
</comment>
<proteinExistence type="inferred from homology"/>
<dbReference type="RefSeq" id="WP_084069986.1">
    <property type="nucleotide sequence ID" value="NZ_FWXY01000015.1"/>
</dbReference>
<feature type="transmembrane region" description="Helical" evidence="7">
    <location>
        <begin position="208"/>
        <end position="230"/>
    </location>
</feature>
<dbReference type="InterPro" id="IPR035906">
    <property type="entry name" value="MetI-like_sf"/>
</dbReference>
<dbReference type="Proteomes" id="UP000192418">
    <property type="component" value="Unassembled WGS sequence"/>
</dbReference>
<keyword evidence="2 7" id="KW-0813">Transport</keyword>
<dbReference type="EMBL" id="FWXY01000015">
    <property type="protein sequence ID" value="SMC91603.1"/>
    <property type="molecule type" value="Genomic_DNA"/>
</dbReference>
<dbReference type="AlphaFoldDB" id="A0A1W2D2D9"/>
<evidence type="ECO:0000256" key="4">
    <source>
        <dbReference type="ARBA" id="ARBA00022692"/>
    </source>
</evidence>
<evidence type="ECO:0000256" key="1">
    <source>
        <dbReference type="ARBA" id="ARBA00004651"/>
    </source>
</evidence>
<feature type="transmembrane region" description="Helical" evidence="7">
    <location>
        <begin position="312"/>
        <end position="338"/>
    </location>
</feature>
<evidence type="ECO:0000256" key="3">
    <source>
        <dbReference type="ARBA" id="ARBA00022475"/>
    </source>
</evidence>
<name>A0A1W2D2D9_9BACT</name>
<evidence type="ECO:0000313" key="10">
    <source>
        <dbReference type="Proteomes" id="UP000192418"/>
    </source>
</evidence>
<keyword evidence="3" id="KW-1003">Cell membrane</keyword>
<dbReference type="InterPro" id="IPR000515">
    <property type="entry name" value="MetI-like"/>
</dbReference>
<feature type="transmembrane region" description="Helical" evidence="7">
    <location>
        <begin position="274"/>
        <end position="292"/>
    </location>
</feature>
<dbReference type="PANTHER" id="PTHR30465">
    <property type="entry name" value="INNER MEMBRANE ABC TRANSPORTER"/>
    <property type="match status" value="1"/>
</dbReference>
<sequence length="345" mass="38127">MTAYFIRRLLLVVPTFVGITIMVFAITRFVPGGPMERIIANARQMQAMGPGGGGMAGPGGGGAGQPLSREQIERLKVYYGFDKPILTSYLLWLGKVLKGDLGRSTRYYDPVWDMIKERIPISLYFGVLTTLIVYGVCIPLGIAKAIGHRTHFDNITSVIIFMGYAIPGWVAGVMMLVLFSSNMDLFPLGGMVSDFFQEMTLFEKIRDIAWHTLLPLLAYVLGSFTVMTLLMKNTLMDNLGADYVRTAVAKGLSFKQAIFRHALRNSLIPIATHFGNNVSIILMGSFLIEKVFNINGMGLLGYESVVDRDYPVVMGILVISSLLFMLGNILSDVCVALVDPRVRFK</sequence>
<evidence type="ECO:0000256" key="2">
    <source>
        <dbReference type="ARBA" id="ARBA00022448"/>
    </source>
</evidence>
<evidence type="ECO:0000256" key="5">
    <source>
        <dbReference type="ARBA" id="ARBA00022989"/>
    </source>
</evidence>
<dbReference type="GO" id="GO:0042884">
    <property type="term" value="P:microcin transport"/>
    <property type="evidence" value="ECO:0007669"/>
    <property type="project" value="TreeGrafter"/>
</dbReference>
<dbReference type="PROSITE" id="PS50928">
    <property type="entry name" value="ABC_TM1"/>
    <property type="match status" value="1"/>
</dbReference>
<feature type="transmembrane region" description="Helical" evidence="7">
    <location>
        <begin position="121"/>
        <end position="143"/>
    </location>
</feature>
<dbReference type="STRING" id="1121400.SAMN02746065_1155"/>
<keyword evidence="6 7" id="KW-0472">Membrane</keyword>
<dbReference type="CDD" id="cd06261">
    <property type="entry name" value="TM_PBP2"/>
    <property type="match status" value="1"/>
</dbReference>
<feature type="domain" description="ABC transmembrane type-1" evidence="8">
    <location>
        <begin position="119"/>
        <end position="331"/>
    </location>
</feature>
<reference evidence="9 10" key="1">
    <citation type="submission" date="2017-04" db="EMBL/GenBank/DDBJ databases">
        <authorList>
            <person name="Afonso C.L."/>
            <person name="Miller P.J."/>
            <person name="Scott M.A."/>
            <person name="Spackman E."/>
            <person name="Goraichik I."/>
            <person name="Dimitrov K.M."/>
            <person name="Suarez D.L."/>
            <person name="Swayne D.E."/>
        </authorList>
    </citation>
    <scope>NUCLEOTIDE SEQUENCE [LARGE SCALE GENOMIC DNA]</scope>
    <source>
        <strain evidence="9 10">DSM 3385</strain>
    </source>
</reference>